<evidence type="ECO:0000313" key="3">
    <source>
        <dbReference type="EMBL" id="SAL01714.1"/>
    </source>
</evidence>
<dbReference type="InterPro" id="IPR044855">
    <property type="entry name" value="CoA-Trfase_III_dom3_sf"/>
</dbReference>
<dbReference type="InterPro" id="IPR050483">
    <property type="entry name" value="CoA-transferase_III_domain"/>
</dbReference>
<keyword evidence="4" id="KW-1185">Reference proteome</keyword>
<evidence type="ECO:0000256" key="1">
    <source>
        <dbReference type="ARBA" id="ARBA00022679"/>
    </source>
</evidence>
<dbReference type="PANTHER" id="PTHR48207:SF3">
    <property type="entry name" value="SUCCINATE--HYDROXYMETHYLGLUTARATE COA-TRANSFERASE"/>
    <property type="match status" value="1"/>
</dbReference>
<reference evidence="3" key="1">
    <citation type="submission" date="2016-01" db="EMBL/GenBank/DDBJ databases">
        <authorList>
            <person name="Peeters C."/>
        </authorList>
    </citation>
    <scope>NUCLEOTIDE SEQUENCE</scope>
    <source>
        <strain evidence="3">LMG 29321</strain>
    </source>
</reference>
<feature type="region of interest" description="Disordered" evidence="2">
    <location>
        <begin position="722"/>
        <end position="749"/>
    </location>
</feature>
<dbReference type="InterPro" id="IPR023606">
    <property type="entry name" value="CoA-Trfase_III_dom_1_sf"/>
</dbReference>
<dbReference type="OrthoDB" id="9797653at2"/>
<dbReference type="EMBL" id="FCOX02000046">
    <property type="protein sequence ID" value="SAL01714.1"/>
    <property type="molecule type" value="Genomic_DNA"/>
</dbReference>
<accession>A0A158E4I3</accession>
<organism evidence="3 4">
    <name type="scientific">Caballeronia calidae</name>
    <dbReference type="NCBI Taxonomy" id="1777139"/>
    <lineage>
        <taxon>Bacteria</taxon>
        <taxon>Pseudomonadati</taxon>
        <taxon>Pseudomonadota</taxon>
        <taxon>Betaproteobacteria</taxon>
        <taxon>Burkholderiales</taxon>
        <taxon>Burkholderiaceae</taxon>
        <taxon>Caballeronia</taxon>
    </lineage>
</organism>
<name>A0A158E4I3_9BURK</name>
<dbReference type="SUPFAM" id="SSF89796">
    <property type="entry name" value="CoA-transferase family III (CaiB/BaiF)"/>
    <property type="match status" value="2"/>
</dbReference>
<dbReference type="Pfam" id="PF02515">
    <property type="entry name" value="CoA_transf_3"/>
    <property type="match status" value="2"/>
</dbReference>
<gene>
    <name evidence="3" type="ORF">AWB78_06193</name>
</gene>
<dbReference type="Proteomes" id="UP000071859">
    <property type="component" value="Unassembled WGS sequence"/>
</dbReference>
<dbReference type="InterPro" id="IPR003673">
    <property type="entry name" value="CoA-Trfase_fam_III"/>
</dbReference>
<comment type="caution">
    <text evidence="3">The sequence shown here is derived from an EMBL/GenBank/DDBJ whole genome shotgun (WGS) entry which is preliminary data.</text>
</comment>
<dbReference type="PANTHER" id="PTHR48207">
    <property type="entry name" value="SUCCINATE--HYDROXYMETHYLGLUTARATE COA-TRANSFERASE"/>
    <property type="match status" value="1"/>
</dbReference>
<dbReference type="GO" id="GO:0008410">
    <property type="term" value="F:CoA-transferase activity"/>
    <property type="evidence" value="ECO:0007669"/>
    <property type="project" value="TreeGrafter"/>
</dbReference>
<dbReference type="AlphaFoldDB" id="A0A158E4I3"/>
<evidence type="ECO:0000256" key="2">
    <source>
        <dbReference type="SAM" id="MobiDB-lite"/>
    </source>
</evidence>
<dbReference type="Gene3D" id="3.40.50.10540">
    <property type="entry name" value="Crotonobetainyl-coa:carnitine coa-transferase, domain 1"/>
    <property type="match status" value="2"/>
</dbReference>
<dbReference type="RefSeq" id="WP_157697671.1">
    <property type="nucleotide sequence ID" value="NZ_FCOX02000046.1"/>
</dbReference>
<proteinExistence type="predicted"/>
<protein>
    <submittedName>
        <fullName evidence="3">Lipid metabolism-like protein</fullName>
    </submittedName>
</protein>
<evidence type="ECO:0000313" key="4">
    <source>
        <dbReference type="Proteomes" id="UP000071859"/>
    </source>
</evidence>
<sequence length="749" mass="81022">MLKATPTSSNRDESATKADCFLTGVTVLELGERVAAGACGKVLAELGATVIAIEPSSHTVSGKWINRANTMAGKRSMVVDPEKDSDRRLKQLLLQGVDVIILSSDLSHEDIDIWNMERPTPQILCDITAFGHTGPMSGEAASDAAIQAWSGVMDTTGLSEKPPAVTTSPVLEMSTAIYAGCAVLAALKVRLQTGFGQRIDMAIFDCAVNSLPNYLALHQAGRHVGRVGNNHPLHMPWGCFRTRDGRVQICAATDEHFSKISAAIGRPELAQDQRFHTNDARMRNRVELNDLLEAWSLGQTMSECEQVMSAIGIPCGAIVHVESLSTEPNLVHRRSLYESLDPTTGEYVRLARSPLRSEIEQSSDAKNIPAPNADREEIKNWLKLRNAEVQVATPVSGDPILRGRPLDGVRIIEIGHYTVAPLASRHLGALGADVVKIESPSGDATRRSSPMRADGQSYIFALSNTDKRGRVLDLRKRDDCDRLNQLLEDADILIENMKPGALSRFGFGAATLAKSHPHLITVSVNGFGGDSVYPGRPAFDTVIQAMSGLMSLTLVDDEPMKTGISASDTIGGQFGMLACLAGWIHRERFGSAVHFDISMQDTSVWITQSNWPPAARPSPFELLRASDGYVYVEAPAAQKCGFRETLRTFGETRASVIEQLTSAGINCAPVLSVREAFEHAQTAARQILLRSTSQEGEPWLVLNCPLGLLSTPPRVRSVMGRLAAGNPEDDPTQPSTSTDTHIGASTYHA</sequence>
<dbReference type="Gene3D" id="3.30.1540.10">
    <property type="entry name" value="formyl-coa transferase, domain 3"/>
    <property type="match status" value="1"/>
</dbReference>
<keyword evidence="1" id="KW-0808">Transferase</keyword>